<dbReference type="EMBL" id="JAWNGG020000108">
    <property type="protein sequence ID" value="KAK9301702.1"/>
    <property type="molecule type" value="Genomic_DNA"/>
</dbReference>
<reference evidence="1 2" key="1">
    <citation type="submission" date="2024-05" db="EMBL/GenBank/DDBJ databases">
        <title>The nuclear and mitochondrial genome assemblies of Tetragonisca angustula (Apidae: Meliponini), a tiny yet remarkable pollinator in the Neotropics.</title>
        <authorList>
            <person name="Ferrari R."/>
            <person name="Ricardo P.C."/>
            <person name="Dias F.C."/>
            <person name="Araujo N.S."/>
            <person name="Soares D.O."/>
            <person name="Zhou Q.-S."/>
            <person name="Zhu C.-D."/>
            <person name="Coutinho L."/>
            <person name="Airas M.C."/>
            <person name="Batista T.M."/>
        </authorList>
    </citation>
    <scope>NUCLEOTIDE SEQUENCE [LARGE SCALE GENOMIC DNA]</scope>
    <source>
        <strain evidence="1">ASF017062</strain>
        <tissue evidence="1">Abdomen</tissue>
    </source>
</reference>
<accession>A0AAW0ZVB8</accession>
<dbReference type="Proteomes" id="UP001432146">
    <property type="component" value="Unassembled WGS sequence"/>
</dbReference>
<proteinExistence type="predicted"/>
<dbReference type="AlphaFoldDB" id="A0AAW0ZVB8"/>
<protein>
    <submittedName>
        <fullName evidence="1">Uncharacterized protein</fullName>
    </submittedName>
</protein>
<sequence length="155" mass="17742">MPVRNGRRATQTFRAHASLIVGVGNVLTREPERTPRRGPNATTARVIVDIVPILRVRPVLAKSGSFILTKSGLCRCQLSIEINDLEITARMTNVTNRNSLEINLKLFLTSTCALTYVYHSKHIYTYVYLYTTRLLHIELLNRNFETLFFIVHELL</sequence>
<gene>
    <name evidence="1" type="ORF">QLX08_006102</name>
</gene>
<organism evidence="1 2">
    <name type="scientific">Tetragonisca angustula</name>
    <dbReference type="NCBI Taxonomy" id="166442"/>
    <lineage>
        <taxon>Eukaryota</taxon>
        <taxon>Metazoa</taxon>
        <taxon>Ecdysozoa</taxon>
        <taxon>Arthropoda</taxon>
        <taxon>Hexapoda</taxon>
        <taxon>Insecta</taxon>
        <taxon>Pterygota</taxon>
        <taxon>Neoptera</taxon>
        <taxon>Endopterygota</taxon>
        <taxon>Hymenoptera</taxon>
        <taxon>Apocrita</taxon>
        <taxon>Aculeata</taxon>
        <taxon>Apoidea</taxon>
        <taxon>Anthophila</taxon>
        <taxon>Apidae</taxon>
        <taxon>Tetragonisca</taxon>
    </lineage>
</organism>
<keyword evidence="2" id="KW-1185">Reference proteome</keyword>
<name>A0AAW0ZVB8_9HYME</name>
<comment type="caution">
    <text evidence="1">The sequence shown here is derived from an EMBL/GenBank/DDBJ whole genome shotgun (WGS) entry which is preliminary data.</text>
</comment>
<evidence type="ECO:0000313" key="2">
    <source>
        <dbReference type="Proteomes" id="UP001432146"/>
    </source>
</evidence>
<evidence type="ECO:0000313" key="1">
    <source>
        <dbReference type="EMBL" id="KAK9301702.1"/>
    </source>
</evidence>